<name>A0A8X8GLS0_ACIGI</name>
<evidence type="ECO:0000313" key="2">
    <source>
        <dbReference type="Proteomes" id="UP000887320"/>
    </source>
</evidence>
<sequence length="86" mass="8940">NALLNAKDFNPQSIVATAPVDLINGQIKANGFAKPNQQLINFDAINLTGRLANQANPETIQLTGKSTAAVIFNDANAGGAFKGFAV</sequence>
<proteinExistence type="predicted"/>
<dbReference type="EMBL" id="JAHWXT010000032">
    <property type="protein sequence ID" value="MCF0267181.1"/>
    <property type="molecule type" value="Genomic_DNA"/>
</dbReference>
<protein>
    <submittedName>
        <fullName evidence="1">Uncharacterized protein</fullName>
    </submittedName>
</protein>
<comment type="caution">
    <text evidence="1">The sequence shown here is derived from an EMBL/GenBank/DDBJ whole genome shotgun (WGS) entry which is preliminary data.</text>
</comment>
<dbReference type="AlphaFoldDB" id="A0A8X8GLS0"/>
<gene>
    <name evidence="1" type="ORF">KW868_22365</name>
</gene>
<evidence type="ECO:0000313" key="1">
    <source>
        <dbReference type="EMBL" id="MCF0267181.1"/>
    </source>
</evidence>
<reference evidence="1" key="1">
    <citation type="submission" date="2021-07" db="EMBL/GenBank/DDBJ databases">
        <authorList>
            <person name="Fernandez M."/>
            <person name="Pereira P."/>
            <person name="Torres Tejerizo G.A."/>
            <person name="Gonzalez P."/>
            <person name="Agostini E."/>
        </authorList>
    </citation>
    <scope>NUCLEOTIDE SEQUENCE</scope>
    <source>
        <strain evidence="1">SFC 500-1A</strain>
    </source>
</reference>
<accession>A0A8X8GLS0</accession>
<feature type="non-terminal residue" evidence="1">
    <location>
        <position position="1"/>
    </location>
</feature>
<organism evidence="1 2">
    <name type="scientific">Acinetobacter guillouiae</name>
    <name type="common">Acinetobacter genomosp. 11</name>
    <dbReference type="NCBI Taxonomy" id="106649"/>
    <lineage>
        <taxon>Bacteria</taxon>
        <taxon>Pseudomonadati</taxon>
        <taxon>Pseudomonadota</taxon>
        <taxon>Gammaproteobacteria</taxon>
        <taxon>Moraxellales</taxon>
        <taxon>Moraxellaceae</taxon>
        <taxon>Acinetobacter</taxon>
    </lineage>
</organism>
<feature type="non-terminal residue" evidence="1">
    <location>
        <position position="86"/>
    </location>
</feature>
<dbReference type="RefSeq" id="WP_234624398.1">
    <property type="nucleotide sequence ID" value="NZ_JAHWXT010000032.1"/>
</dbReference>
<dbReference type="Proteomes" id="UP000887320">
    <property type="component" value="Unassembled WGS sequence"/>
</dbReference>